<evidence type="ECO:0000313" key="3">
    <source>
        <dbReference type="EMBL" id="RDB65224.1"/>
    </source>
</evidence>
<evidence type="ECO:0008006" key="5">
    <source>
        <dbReference type="Google" id="ProtNLM"/>
    </source>
</evidence>
<dbReference type="Proteomes" id="UP000254000">
    <property type="component" value="Unassembled WGS sequence"/>
</dbReference>
<comment type="caution">
    <text evidence="3">The sequence shown here is derived from an EMBL/GenBank/DDBJ whole genome shotgun (WGS) entry which is preliminary data.</text>
</comment>
<organism evidence="3 4">
    <name type="scientific">Gordonibacter pamelaeae</name>
    <dbReference type="NCBI Taxonomy" id="471189"/>
    <lineage>
        <taxon>Bacteria</taxon>
        <taxon>Bacillati</taxon>
        <taxon>Actinomycetota</taxon>
        <taxon>Coriobacteriia</taxon>
        <taxon>Eggerthellales</taxon>
        <taxon>Eggerthellaceae</taxon>
        <taxon>Gordonibacter</taxon>
    </lineage>
</organism>
<reference evidence="3 4" key="1">
    <citation type="journal article" date="2018" name="Elife">
        <title>Discovery and characterization of a prevalent human gut bacterial enzyme sufficient for the inactivation of a family of plant toxins.</title>
        <authorList>
            <person name="Koppel N."/>
            <person name="Bisanz J.E."/>
            <person name="Pandelia M.E."/>
            <person name="Turnbaugh P.J."/>
            <person name="Balskus E.P."/>
        </authorList>
    </citation>
    <scope>NUCLEOTIDE SEQUENCE [LARGE SCALE GENOMIC DNA]</scope>
    <source>
        <strain evidence="3 4">3C</strain>
    </source>
</reference>
<evidence type="ECO:0000256" key="2">
    <source>
        <dbReference type="SAM" id="SignalP"/>
    </source>
</evidence>
<dbReference type="GeneID" id="78359578"/>
<protein>
    <recommendedName>
        <fullName evidence="5">Lipoprotein</fullName>
    </recommendedName>
</protein>
<name>A0A369M1D5_9ACTN</name>
<feature type="region of interest" description="Disordered" evidence="1">
    <location>
        <begin position="28"/>
        <end position="79"/>
    </location>
</feature>
<dbReference type="AlphaFoldDB" id="A0A369M1D5"/>
<keyword evidence="2" id="KW-0732">Signal</keyword>
<feature type="signal peptide" evidence="2">
    <location>
        <begin position="1"/>
        <end position="24"/>
    </location>
</feature>
<proteinExistence type="predicted"/>
<evidence type="ECO:0000256" key="1">
    <source>
        <dbReference type="SAM" id="MobiDB-lite"/>
    </source>
</evidence>
<gene>
    <name evidence="3" type="ORF">C1877_07710</name>
</gene>
<feature type="chain" id="PRO_5016826453" description="Lipoprotein" evidence="2">
    <location>
        <begin position="25"/>
        <end position="250"/>
    </location>
</feature>
<dbReference type="OrthoDB" id="3178051at2"/>
<sequence>MNGKTKIVAAVAAGAVALTIGAGAARCSMDAPDAQNGQQAPQEQASGKQDDAKASQSSRQAPDERQPSESEFSSLANTSWTSRDGASKLSITKDALIERTADSASVIYYTVSDEKTDAAGLSVTLSASEDIAVPGADTVVRIENEGASTTLTCDLLKATYVQDGKAQTALSIASDIQDLCALTGKNEADFESTLESFAKAHSPYATSAAWDEEVWIDYGAHSTLTTFTLDDAASTIVTVSVSQDGAMGAV</sequence>
<accession>A0A369M1D5</accession>
<keyword evidence="4" id="KW-1185">Reference proteome</keyword>
<feature type="compositionally biased region" description="Polar residues" evidence="1">
    <location>
        <begin position="35"/>
        <end position="47"/>
    </location>
</feature>
<dbReference type="RefSeq" id="WP_114568871.1">
    <property type="nucleotide sequence ID" value="NZ_CABMMS010000004.1"/>
</dbReference>
<evidence type="ECO:0000313" key="4">
    <source>
        <dbReference type="Proteomes" id="UP000254000"/>
    </source>
</evidence>
<dbReference type="EMBL" id="PPTS01000004">
    <property type="protein sequence ID" value="RDB65224.1"/>
    <property type="molecule type" value="Genomic_DNA"/>
</dbReference>
<feature type="compositionally biased region" description="Polar residues" evidence="1">
    <location>
        <begin position="69"/>
        <end position="79"/>
    </location>
</feature>